<comment type="cofactor">
    <cofactor evidence="6">
        <name>Mg(2+)</name>
        <dbReference type="ChEBI" id="CHEBI:18420"/>
    </cofactor>
</comment>
<dbReference type="GO" id="GO:0052856">
    <property type="term" value="F:NAD(P)HX epimerase activity"/>
    <property type="evidence" value="ECO:0007669"/>
    <property type="project" value="TreeGrafter"/>
</dbReference>
<feature type="binding site" evidence="6">
    <location>
        <position position="211"/>
    </location>
    <ligand>
        <name>(6S)-NADPHX</name>
        <dbReference type="ChEBI" id="CHEBI:64076"/>
    </ligand>
</feature>
<evidence type="ECO:0000256" key="6">
    <source>
        <dbReference type="HAMAP-Rule" id="MF_01965"/>
    </source>
</evidence>
<dbReference type="GO" id="GO:0052855">
    <property type="term" value="F:ADP-dependent NAD(P)H-hydrate dehydratase activity"/>
    <property type="evidence" value="ECO:0007669"/>
    <property type="project" value="UniProtKB-UniRule"/>
</dbReference>
<keyword evidence="3 6" id="KW-0521">NADP</keyword>
<name>A0A1X7N847_9MICO</name>
<comment type="catalytic activity">
    <reaction evidence="6">
        <text>(6S)-NADPHX + ADP = AMP + phosphate + NADPH + H(+)</text>
        <dbReference type="Rhea" id="RHEA:32235"/>
        <dbReference type="ChEBI" id="CHEBI:15378"/>
        <dbReference type="ChEBI" id="CHEBI:43474"/>
        <dbReference type="ChEBI" id="CHEBI:57783"/>
        <dbReference type="ChEBI" id="CHEBI:64076"/>
        <dbReference type="ChEBI" id="CHEBI:456215"/>
        <dbReference type="ChEBI" id="CHEBI:456216"/>
        <dbReference type="EC" id="4.2.1.136"/>
    </reaction>
</comment>
<dbReference type="InterPro" id="IPR029056">
    <property type="entry name" value="Ribokinase-like"/>
</dbReference>
<evidence type="ECO:0000256" key="4">
    <source>
        <dbReference type="ARBA" id="ARBA00023027"/>
    </source>
</evidence>
<dbReference type="EC" id="4.2.1.136" evidence="6"/>
<feature type="binding site" evidence="6">
    <location>
        <position position="44"/>
    </location>
    <ligand>
        <name>(6S)-NADPHX</name>
        <dbReference type="ChEBI" id="CHEBI:64076"/>
    </ligand>
</feature>
<evidence type="ECO:0000256" key="1">
    <source>
        <dbReference type="ARBA" id="ARBA00022741"/>
    </source>
</evidence>
<dbReference type="InterPro" id="IPR000631">
    <property type="entry name" value="CARKD"/>
</dbReference>
<keyword evidence="5 6" id="KW-0456">Lyase</keyword>
<accession>A0A1X7N847</accession>
<protein>
    <recommendedName>
        <fullName evidence="6">ADP-dependent (S)-NAD(P)H-hydrate dehydratase</fullName>
        <ecNumber evidence="6">4.2.1.136</ecNumber>
    </recommendedName>
    <alternativeName>
        <fullName evidence="6">ADP-dependent NAD(P)HX dehydratase</fullName>
    </alternativeName>
</protein>
<dbReference type="GO" id="GO:0046496">
    <property type="term" value="P:nicotinamide nucleotide metabolic process"/>
    <property type="evidence" value="ECO:0007669"/>
    <property type="project" value="UniProtKB-UniRule"/>
</dbReference>
<evidence type="ECO:0000256" key="3">
    <source>
        <dbReference type="ARBA" id="ARBA00022857"/>
    </source>
</evidence>
<dbReference type="PANTHER" id="PTHR12592">
    <property type="entry name" value="ATP-DEPENDENT (S)-NAD(P)H-HYDRATE DEHYDRATASE FAMILY MEMBER"/>
    <property type="match status" value="1"/>
</dbReference>
<dbReference type="OrthoDB" id="9806925at2"/>
<sequence>MTDGFVRFGPVEATRVLRAPRADDDKYSRGVLGVATGSDRYPGAAVLGVEAAVRTGIGMVRYLGPERPSALVLARRPEVVTSLGRVQAWLVGSGTDAGDRSEAERSTLLEQLHSGVPVVLDAGALDLVGEVAGPVVVTPHARELAGMLARAGVDVESRDVAADASGWARRASERFGVCVLLKGGTTHVVAGASAYAVSGSTPWLATAGSGDVLGGVLGALLAGRAADAESDGRSLTDDDIATTASAAAVLHAEAGSAASGGGPIAALDIAEHLPGVVAQLLR</sequence>
<dbReference type="Gene3D" id="3.40.1190.20">
    <property type="match status" value="1"/>
</dbReference>
<evidence type="ECO:0000259" key="7">
    <source>
        <dbReference type="PROSITE" id="PS51383"/>
    </source>
</evidence>
<dbReference type="HAMAP" id="MF_01965">
    <property type="entry name" value="NADHX_dehydratase"/>
    <property type="match status" value="1"/>
</dbReference>
<dbReference type="PROSITE" id="PS51383">
    <property type="entry name" value="YJEF_C_3"/>
    <property type="match status" value="1"/>
</dbReference>
<keyword evidence="4 6" id="KW-0520">NAD</keyword>
<feature type="binding site" evidence="6">
    <location>
        <position position="94"/>
    </location>
    <ligand>
        <name>(6S)-NADPHX</name>
        <dbReference type="ChEBI" id="CHEBI:64076"/>
    </ligand>
</feature>
<comment type="subunit">
    <text evidence="6">Homotetramer.</text>
</comment>
<dbReference type="STRING" id="1891671.SAMN06295885_0903"/>
<dbReference type="RefSeq" id="WP_085475359.1">
    <property type="nucleotide sequence ID" value="NZ_FXBM01000001.1"/>
</dbReference>
<evidence type="ECO:0000256" key="5">
    <source>
        <dbReference type="ARBA" id="ARBA00023239"/>
    </source>
</evidence>
<dbReference type="AlphaFoldDB" id="A0A1X7N847"/>
<reference evidence="9" key="1">
    <citation type="submission" date="2017-04" db="EMBL/GenBank/DDBJ databases">
        <authorList>
            <person name="Varghese N."/>
            <person name="Submissions S."/>
        </authorList>
    </citation>
    <scope>NUCLEOTIDE SEQUENCE [LARGE SCALE GENOMIC DNA]</scope>
    <source>
        <strain evidence="9">VKM Ac-2121</strain>
    </source>
</reference>
<feature type="binding site" evidence="6">
    <location>
        <begin position="182"/>
        <end position="186"/>
    </location>
    <ligand>
        <name>AMP</name>
        <dbReference type="ChEBI" id="CHEBI:456215"/>
    </ligand>
</feature>
<dbReference type="GO" id="GO:0110051">
    <property type="term" value="P:metabolite repair"/>
    <property type="evidence" value="ECO:0007669"/>
    <property type="project" value="TreeGrafter"/>
</dbReference>
<keyword evidence="1 6" id="KW-0547">Nucleotide-binding</keyword>
<dbReference type="CDD" id="cd01171">
    <property type="entry name" value="YXKO-related"/>
    <property type="match status" value="1"/>
</dbReference>
<dbReference type="Pfam" id="PF01256">
    <property type="entry name" value="Carb_kinase"/>
    <property type="match status" value="1"/>
</dbReference>
<dbReference type="Proteomes" id="UP000193711">
    <property type="component" value="Unassembled WGS sequence"/>
</dbReference>
<feature type="binding site" evidence="6">
    <location>
        <position position="140"/>
    </location>
    <ligand>
        <name>(6S)-NADPHX</name>
        <dbReference type="ChEBI" id="CHEBI:64076"/>
    </ligand>
</feature>
<dbReference type="SUPFAM" id="SSF53613">
    <property type="entry name" value="Ribokinase-like"/>
    <property type="match status" value="1"/>
</dbReference>
<evidence type="ECO:0000256" key="2">
    <source>
        <dbReference type="ARBA" id="ARBA00022840"/>
    </source>
</evidence>
<dbReference type="EMBL" id="FXBM01000001">
    <property type="protein sequence ID" value="SMH33648.1"/>
    <property type="molecule type" value="Genomic_DNA"/>
</dbReference>
<organism evidence="8 9">
    <name type="scientific">Rathayibacter oskolensis</name>
    <dbReference type="NCBI Taxonomy" id="1891671"/>
    <lineage>
        <taxon>Bacteria</taxon>
        <taxon>Bacillati</taxon>
        <taxon>Actinomycetota</taxon>
        <taxon>Actinomycetes</taxon>
        <taxon>Micrococcales</taxon>
        <taxon>Microbacteriaceae</taxon>
        <taxon>Rathayibacter</taxon>
    </lineage>
</organism>
<dbReference type="PANTHER" id="PTHR12592:SF0">
    <property type="entry name" value="ATP-DEPENDENT (S)-NAD(P)H-HYDRATE DEHYDRATASE"/>
    <property type="match status" value="1"/>
</dbReference>
<proteinExistence type="inferred from homology"/>
<evidence type="ECO:0000313" key="8">
    <source>
        <dbReference type="EMBL" id="SMH33648.1"/>
    </source>
</evidence>
<gene>
    <name evidence="6" type="primary">nnrD</name>
    <name evidence="8" type="ORF">SAMN06295885_0903</name>
</gene>
<keyword evidence="9" id="KW-1185">Reference proteome</keyword>
<feature type="domain" description="YjeF C-terminal" evidence="7">
    <location>
        <begin position="9"/>
        <end position="280"/>
    </location>
</feature>
<comment type="similarity">
    <text evidence="6">Belongs to the NnrD/CARKD family.</text>
</comment>
<evidence type="ECO:0000313" key="9">
    <source>
        <dbReference type="Proteomes" id="UP000193711"/>
    </source>
</evidence>
<comment type="function">
    <text evidence="6">Catalyzes the dehydration of the S-form of NAD(P)HX at the expense of ADP, which is converted to AMP. Together with NAD(P)HX epimerase, which catalyzes the epimerization of the S- and R-forms, the enzyme allows the repair of both epimers of NAD(P)HX, a damaged form of NAD(P)H that is a result of enzymatic or heat-dependent hydration.</text>
</comment>
<comment type="catalytic activity">
    <reaction evidence="6">
        <text>(6S)-NADHX + ADP = AMP + phosphate + NADH + H(+)</text>
        <dbReference type="Rhea" id="RHEA:32223"/>
        <dbReference type="ChEBI" id="CHEBI:15378"/>
        <dbReference type="ChEBI" id="CHEBI:43474"/>
        <dbReference type="ChEBI" id="CHEBI:57945"/>
        <dbReference type="ChEBI" id="CHEBI:64074"/>
        <dbReference type="ChEBI" id="CHEBI:456215"/>
        <dbReference type="ChEBI" id="CHEBI:456216"/>
        <dbReference type="EC" id="4.2.1.136"/>
    </reaction>
</comment>
<keyword evidence="2 6" id="KW-0067">ATP-binding</keyword>
<dbReference type="GO" id="GO:0005524">
    <property type="term" value="F:ATP binding"/>
    <property type="evidence" value="ECO:0007669"/>
    <property type="project" value="UniProtKB-KW"/>
</dbReference>
<feature type="binding site" evidence="6">
    <location>
        <position position="210"/>
    </location>
    <ligand>
        <name>AMP</name>
        <dbReference type="ChEBI" id="CHEBI:456215"/>
    </ligand>
</feature>